<protein>
    <submittedName>
        <fullName evidence="2">Uncharacterized protein</fullName>
    </submittedName>
</protein>
<reference evidence="1" key="1">
    <citation type="submission" date="2014-07" db="EMBL/GenBank/DDBJ databases">
        <authorList>
            <person name="Martin A.A"/>
            <person name="De Silva N."/>
        </authorList>
    </citation>
    <scope>NUCLEOTIDE SEQUENCE</scope>
</reference>
<evidence type="ECO:0000313" key="2">
    <source>
        <dbReference type="WBParaSite" id="SVE_1605000.1"/>
    </source>
</evidence>
<dbReference type="AlphaFoldDB" id="A0A0K0FUN7"/>
<proteinExistence type="predicted"/>
<dbReference type="Proteomes" id="UP000035680">
    <property type="component" value="Unassembled WGS sequence"/>
</dbReference>
<name>A0A0K0FUN7_STRVS</name>
<keyword evidence="1" id="KW-1185">Reference proteome</keyword>
<sequence length="88" mass="10567">MDTRNRRTYKKLVKFLDVHSEHILIVAFYCCGFGDAQCDRNSNFQKIFILIYKEIGLSEYSFFLQLDGRIYCLFSYRFIQSCPKKMLK</sequence>
<accession>A0A0K0FUN7</accession>
<reference evidence="2" key="2">
    <citation type="submission" date="2015-08" db="UniProtKB">
        <authorList>
            <consortium name="WormBaseParasite"/>
        </authorList>
    </citation>
    <scope>IDENTIFICATION</scope>
</reference>
<dbReference type="WBParaSite" id="SVE_1605000.1">
    <property type="protein sequence ID" value="SVE_1605000.1"/>
    <property type="gene ID" value="SVE_1605000"/>
</dbReference>
<evidence type="ECO:0000313" key="1">
    <source>
        <dbReference type="Proteomes" id="UP000035680"/>
    </source>
</evidence>
<organism evidence="1 2">
    <name type="scientific">Strongyloides venezuelensis</name>
    <name type="common">Threadworm</name>
    <dbReference type="NCBI Taxonomy" id="75913"/>
    <lineage>
        <taxon>Eukaryota</taxon>
        <taxon>Metazoa</taxon>
        <taxon>Ecdysozoa</taxon>
        <taxon>Nematoda</taxon>
        <taxon>Chromadorea</taxon>
        <taxon>Rhabditida</taxon>
        <taxon>Tylenchina</taxon>
        <taxon>Panagrolaimomorpha</taxon>
        <taxon>Strongyloidoidea</taxon>
        <taxon>Strongyloididae</taxon>
        <taxon>Strongyloides</taxon>
    </lineage>
</organism>